<evidence type="ECO:0000313" key="6">
    <source>
        <dbReference type="EMBL" id="VAW30666.1"/>
    </source>
</evidence>
<dbReference type="InterPro" id="IPR003439">
    <property type="entry name" value="ABC_transporter-like_ATP-bd"/>
</dbReference>
<feature type="domain" description="ABC transporter" evidence="5">
    <location>
        <begin position="4"/>
        <end position="232"/>
    </location>
</feature>
<evidence type="ECO:0000256" key="1">
    <source>
        <dbReference type="ARBA" id="ARBA00005417"/>
    </source>
</evidence>
<dbReference type="InterPro" id="IPR027417">
    <property type="entry name" value="P-loop_NTPase"/>
</dbReference>
<reference evidence="6" key="1">
    <citation type="submission" date="2018-06" db="EMBL/GenBank/DDBJ databases">
        <authorList>
            <person name="Zhirakovskaya E."/>
        </authorList>
    </citation>
    <scope>NUCLEOTIDE SEQUENCE</scope>
</reference>
<dbReference type="EMBL" id="UOET01000550">
    <property type="protein sequence ID" value="VAW30666.1"/>
    <property type="molecule type" value="Genomic_DNA"/>
</dbReference>
<name>A0A3B0VF86_9ZZZZ</name>
<dbReference type="GO" id="GO:0005524">
    <property type="term" value="F:ATP binding"/>
    <property type="evidence" value="ECO:0007669"/>
    <property type="project" value="UniProtKB-KW"/>
</dbReference>
<sequence length="311" mass="34452">MAAINIQNISKFYGDQKVLDNVCLEVDKGQVVGLLGPNGAGKSTLMKILTSFIPPYAGQAHILGLDVQTEALKIRNLIGYLPENNPLYPEMYVREYLGFVLKMYATGFSVKKQVDEVIELTGLEPEQHKIIGALSKGYRQRVGLAQALIHDPPVLILDEPTTGLDPNQLTGIRAVISELAKEKAILLSTHIMQEVEAVCDRVVIIHKGKVVADDVVELISQKAVSANSYHLELKEKVPVEIFRKIPGVAFAETLSETEWILHSDTETDIRESIFKFAVADGLNILSLSKSKEKMEDVFQQLTRDTTLTNDN</sequence>
<dbReference type="AlphaFoldDB" id="A0A3B0VF86"/>
<accession>A0A3B0VF86</accession>
<evidence type="ECO:0000256" key="3">
    <source>
        <dbReference type="ARBA" id="ARBA00022741"/>
    </source>
</evidence>
<comment type="similarity">
    <text evidence="1">Belongs to the ABC transporter superfamily.</text>
</comment>
<gene>
    <name evidence="6" type="ORF">MNBD_BACTEROID07-1654</name>
</gene>
<dbReference type="InterPro" id="IPR003593">
    <property type="entry name" value="AAA+_ATPase"/>
</dbReference>
<keyword evidence="2" id="KW-0813">Transport</keyword>
<evidence type="ECO:0000259" key="5">
    <source>
        <dbReference type="PROSITE" id="PS50893"/>
    </source>
</evidence>
<organism evidence="6">
    <name type="scientific">hydrothermal vent metagenome</name>
    <dbReference type="NCBI Taxonomy" id="652676"/>
    <lineage>
        <taxon>unclassified sequences</taxon>
        <taxon>metagenomes</taxon>
        <taxon>ecological metagenomes</taxon>
    </lineage>
</organism>
<dbReference type="Pfam" id="PF00005">
    <property type="entry name" value="ABC_tran"/>
    <property type="match status" value="1"/>
</dbReference>
<protein>
    <submittedName>
        <fullName evidence="6">Gliding motility-associated ABC transporter ATP-binding protein GldA</fullName>
    </submittedName>
</protein>
<dbReference type="PROSITE" id="PS50893">
    <property type="entry name" value="ABC_TRANSPORTER_2"/>
    <property type="match status" value="1"/>
</dbReference>
<dbReference type="CDD" id="cd03230">
    <property type="entry name" value="ABC_DR_subfamily_A"/>
    <property type="match status" value="1"/>
</dbReference>
<keyword evidence="4 6" id="KW-0067">ATP-binding</keyword>
<dbReference type="PANTHER" id="PTHR43335">
    <property type="entry name" value="ABC TRANSPORTER, ATP-BINDING PROTEIN"/>
    <property type="match status" value="1"/>
</dbReference>
<dbReference type="GO" id="GO:0016887">
    <property type="term" value="F:ATP hydrolysis activity"/>
    <property type="evidence" value="ECO:0007669"/>
    <property type="project" value="InterPro"/>
</dbReference>
<keyword evidence="3" id="KW-0547">Nucleotide-binding</keyword>
<dbReference type="SMART" id="SM00382">
    <property type="entry name" value="AAA"/>
    <property type="match status" value="1"/>
</dbReference>
<dbReference type="SUPFAM" id="SSF52540">
    <property type="entry name" value="P-loop containing nucleoside triphosphate hydrolases"/>
    <property type="match status" value="1"/>
</dbReference>
<evidence type="ECO:0000256" key="4">
    <source>
        <dbReference type="ARBA" id="ARBA00022840"/>
    </source>
</evidence>
<evidence type="ECO:0000256" key="2">
    <source>
        <dbReference type="ARBA" id="ARBA00022448"/>
    </source>
</evidence>
<dbReference type="Gene3D" id="3.40.50.300">
    <property type="entry name" value="P-loop containing nucleotide triphosphate hydrolases"/>
    <property type="match status" value="1"/>
</dbReference>
<proteinExistence type="inferred from homology"/>